<dbReference type="Proteomes" id="UP000016960">
    <property type="component" value="Unassembled WGS sequence"/>
</dbReference>
<name>U5DIZ2_9CHRO</name>
<evidence type="ECO:0000313" key="1">
    <source>
        <dbReference type="EMBL" id="ERN40559.1"/>
    </source>
</evidence>
<keyword evidence="2" id="KW-1185">Reference proteome</keyword>
<proteinExistence type="predicted"/>
<comment type="caution">
    <text evidence="1">The sequence shown here is derived from an EMBL/GenBank/DDBJ whole genome shotgun (WGS) entry which is preliminary data.</text>
</comment>
<sequence>MQASETFDPSKILGSNLEEKGRLLPVIYGLDWHVFLNNYSSVSMQSEMPEIGALGYFAIA</sequence>
<protein>
    <submittedName>
        <fullName evidence="1">Uncharacterized protein</fullName>
    </submittedName>
</protein>
<dbReference type="InParanoid" id="U5DIZ2"/>
<dbReference type="STRING" id="582515.KR51_00031070"/>
<organism evidence="1 2">
    <name type="scientific">Rubidibacter lacunae KORDI 51-2</name>
    <dbReference type="NCBI Taxonomy" id="582515"/>
    <lineage>
        <taxon>Bacteria</taxon>
        <taxon>Bacillati</taxon>
        <taxon>Cyanobacteriota</taxon>
        <taxon>Cyanophyceae</taxon>
        <taxon>Oscillatoriophycideae</taxon>
        <taxon>Chroococcales</taxon>
        <taxon>Aphanothecaceae</taxon>
        <taxon>Rubidibacter</taxon>
    </lineage>
</organism>
<gene>
    <name evidence="1" type="ORF">KR51_00031070</name>
</gene>
<accession>U5DIZ2</accession>
<reference evidence="1 2" key="1">
    <citation type="submission" date="2013-05" db="EMBL/GenBank/DDBJ databases">
        <title>Draft genome sequence of Rubidibacter lacunae KORDI 51-2.</title>
        <authorList>
            <person name="Choi D.H."/>
            <person name="Noh J.H."/>
            <person name="Kwon K.-K."/>
            <person name="Lee J.-H."/>
            <person name="Ryu J.-Y."/>
        </authorList>
    </citation>
    <scope>NUCLEOTIDE SEQUENCE [LARGE SCALE GENOMIC DNA]</scope>
    <source>
        <strain evidence="1 2">KORDI 51-2</strain>
    </source>
</reference>
<dbReference type="AlphaFoldDB" id="U5DIZ2"/>
<evidence type="ECO:0000313" key="2">
    <source>
        <dbReference type="Proteomes" id="UP000016960"/>
    </source>
</evidence>
<dbReference type="EMBL" id="ASSJ01000076">
    <property type="protein sequence ID" value="ERN40559.1"/>
    <property type="molecule type" value="Genomic_DNA"/>
</dbReference>